<dbReference type="VEuPathDB" id="ToxoDB:TGRUB_430860"/>
<keyword evidence="2" id="KW-1133">Transmembrane helix</keyword>
<protein>
    <submittedName>
        <fullName evidence="4">Putative transmembrane protein</fullName>
    </submittedName>
</protein>
<gene>
    <name evidence="4" type="ORF">TGRUB_430860</name>
</gene>
<dbReference type="SUPFAM" id="SSF57184">
    <property type="entry name" value="Growth factor receptor domain"/>
    <property type="match status" value="1"/>
</dbReference>
<evidence type="ECO:0000256" key="2">
    <source>
        <dbReference type="SAM" id="Phobius"/>
    </source>
</evidence>
<keyword evidence="2 4" id="KW-0812">Transmembrane</keyword>
<evidence type="ECO:0000313" key="5">
    <source>
        <dbReference type="Proteomes" id="UP000028834"/>
    </source>
</evidence>
<name>A0A086M074_TOXGO</name>
<dbReference type="InterPro" id="IPR011641">
    <property type="entry name" value="Tyr-kin_ephrin_A/B_rcpt-like"/>
</dbReference>
<feature type="region of interest" description="Disordered" evidence="1">
    <location>
        <begin position="25"/>
        <end position="85"/>
    </location>
</feature>
<feature type="domain" description="Tyrosine-protein kinase ephrin type A/B receptor-like" evidence="3">
    <location>
        <begin position="187"/>
        <end position="224"/>
    </location>
</feature>
<sequence length="258" mass="27833">MSRHSAEARGVSCLSSSRSFLPRGTVSLPSWTHNEEAGQSPAKDQGACTRETQTKPLSQPRGRGSTANASVLLRPSEGDRGTLGNQAGEGNWTFWVNALSPRKPLFFRLTGIFVVVSAVAFLSLCREHFCLWPFLDSEHSPENTKLAPGAVKRPFLIGTSPFSPHSRLHPRRLASAGQATSTHCVGGKYWDTRLDACVDCPAGTYSFYGSVGIQRCMLCPFGFYSVAGAPVCTACGANMSKCLREPSVGCLPVLHIFH</sequence>
<dbReference type="InterPro" id="IPR009030">
    <property type="entry name" value="Growth_fac_rcpt_cys_sf"/>
</dbReference>
<dbReference type="EMBL" id="AFYV02001329">
    <property type="protein sequence ID" value="KFG62292.1"/>
    <property type="molecule type" value="Genomic_DNA"/>
</dbReference>
<reference evidence="4 5" key="1">
    <citation type="submission" date="2014-05" db="EMBL/GenBank/DDBJ databases">
        <authorList>
            <person name="Sibley D."/>
            <person name="Venepally P."/>
            <person name="Karamycheva S."/>
            <person name="Hadjithomas M."/>
            <person name="Khan A."/>
            <person name="Brunk B."/>
            <person name="Roos D."/>
            <person name="Caler E."/>
            <person name="Lorenzi H."/>
        </authorList>
    </citation>
    <scope>NUCLEOTIDE SEQUENCE [LARGE SCALE GENOMIC DNA]</scope>
    <source>
        <strain evidence="4 5">RUB</strain>
    </source>
</reference>
<comment type="caution">
    <text evidence="4">The sequence shown here is derived from an EMBL/GenBank/DDBJ whole genome shotgun (WGS) entry which is preliminary data.</text>
</comment>
<keyword evidence="2" id="KW-0472">Membrane</keyword>
<proteinExistence type="predicted"/>
<evidence type="ECO:0000313" key="4">
    <source>
        <dbReference type="EMBL" id="KFG62292.1"/>
    </source>
</evidence>
<feature type="transmembrane region" description="Helical" evidence="2">
    <location>
        <begin position="105"/>
        <end position="124"/>
    </location>
</feature>
<evidence type="ECO:0000256" key="1">
    <source>
        <dbReference type="SAM" id="MobiDB-lite"/>
    </source>
</evidence>
<dbReference type="SMART" id="SM01411">
    <property type="entry name" value="Ephrin_rec_like"/>
    <property type="match status" value="1"/>
</dbReference>
<organism evidence="4 5">
    <name type="scientific">Toxoplasma gondii RUB</name>
    <dbReference type="NCBI Taxonomy" id="935652"/>
    <lineage>
        <taxon>Eukaryota</taxon>
        <taxon>Sar</taxon>
        <taxon>Alveolata</taxon>
        <taxon>Apicomplexa</taxon>
        <taxon>Conoidasida</taxon>
        <taxon>Coccidia</taxon>
        <taxon>Eucoccidiorida</taxon>
        <taxon>Eimeriorina</taxon>
        <taxon>Sarcocystidae</taxon>
        <taxon>Toxoplasma</taxon>
    </lineage>
</organism>
<accession>A0A086M074</accession>
<dbReference type="Proteomes" id="UP000028834">
    <property type="component" value="Unassembled WGS sequence"/>
</dbReference>
<dbReference type="AlphaFoldDB" id="A0A086M074"/>
<dbReference type="Pfam" id="PF07699">
    <property type="entry name" value="Ephrin_rec_like"/>
    <property type="match status" value="1"/>
</dbReference>
<evidence type="ECO:0000259" key="3">
    <source>
        <dbReference type="Pfam" id="PF07699"/>
    </source>
</evidence>